<evidence type="ECO:0000313" key="2">
    <source>
        <dbReference type="Proteomes" id="UP000595038"/>
    </source>
</evidence>
<gene>
    <name evidence="1" type="ORF">I6G80_00250</name>
</gene>
<dbReference type="RefSeq" id="WP_119954012.1">
    <property type="nucleotide sequence ID" value="NZ_CP027791.1"/>
</dbReference>
<dbReference type="Proteomes" id="UP000595038">
    <property type="component" value="Plasmid unnamed2"/>
</dbReference>
<proteinExistence type="predicted"/>
<accession>A0AB37GKP0</accession>
<protein>
    <submittedName>
        <fullName evidence="1">Phage gp6-like head-tail connector protein</fullName>
    </submittedName>
</protein>
<dbReference type="NCBIfam" id="TIGR01560">
    <property type="entry name" value="put_DNA_pack"/>
    <property type="match status" value="1"/>
</dbReference>
<dbReference type="AlphaFoldDB" id="A0AB37GKP0"/>
<sequence>MELDELKSILRIDHDEDDAYLLMLQKVAQRYIADAIDQKASLETLQQREQFNFAVLLLVGHWYQNRLATSEVNLNDSPYGVVSLVQQLRGWYYANY</sequence>
<dbReference type="CDD" id="cd08054">
    <property type="entry name" value="gp6"/>
    <property type="match status" value="1"/>
</dbReference>
<geneLocation type="plasmid" evidence="1 2">
    <name>unnamed2</name>
</geneLocation>
<organism evidence="1 2">
    <name type="scientific">Bacillus licheniformis</name>
    <dbReference type="NCBI Taxonomy" id="1402"/>
    <lineage>
        <taxon>Bacteria</taxon>
        <taxon>Bacillati</taxon>
        <taxon>Bacillota</taxon>
        <taxon>Bacilli</taxon>
        <taxon>Bacillales</taxon>
        <taxon>Bacillaceae</taxon>
        <taxon>Bacillus</taxon>
    </lineage>
</organism>
<name>A0AB37GKP0_BACLI</name>
<reference evidence="1 2" key="1">
    <citation type="submission" date="2020-12" db="EMBL/GenBank/DDBJ databases">
        <title>FDA dAtabase for Regulatory Grade micrObial Sequences (FDA-ARGOS): Supporting development and validation of Infectious Disease Dx tests.</title>
        <authorList>
            <person name="Nelson B."/>
            <person name="Plummer A."/>
            <person name="Tallon L."/>
            <person name="Sadzewicz L."/>
            <person name="Zhao X."/>
            <person name="Boylan J."/>
            <person name="Ott S."/>
            <person name="Bowen H."/>
            <person name="Vavikolanu K."/>
            <person name="Mehta A."/>
            <person name="Aluvathingal J."/>
            <person name="Nadendla S."/>
            <person name="Myers T."/>
            <person name="Yan Y."/>
            <person name="Sichtig H."/>
        </authorList>
    </citation>
    <scope>NUCLEOTIDE SEQUENCE [LARGE SCALE GENOMIC DNA]</scope>
    <source>
        <strain evidence="1 2">FDAARGOS_923</strain>
        <plasmid evidence="1 2">unnamed2</plasmid>
    </source>
</reference>
<dbReference type="Gene3D" id="1.10.3230.30">
    <property type="entry name" value="Phage gp6-like head-tail connector protein"/>
    <property type="match status" value="1"/>
</dbReference>
<dbReference type="InterPro" id="IPR006450">
    <property type="entry name" value="Phage_HK97_gp6-like"/>
</dbReference>
<dbReference type="InterPro" id="IPR021146">
    <property type="entry name" value="Phage_gp6-like_head-tail"/>
</dbReference>
<evidence type="ECO:0000313" key="1">
    <source>
        <dbReference type="EMBL" id="QPR70576.1"/>
    </source>
</evidence>
<keyword evidence="1" id="KW-0614">Plasmid</keyword>
<dbReference type="Pfam" id="PF05135">
    <property type="entry name" value="Phage_connect_1"/>
    <property type="match status" value="1"/>
</dbReference>
<dbReference type="EMBL" id="CP065645">
    <property type="protein sequence ID" value="QPR70576.1"/>
    <property type="molecule type" value="Genomic_DNA"/>
</dbReference>